<proteinExistence type="predicted"/>
<evidence type="ECO:0000313" key="2">
    <source>
        <dbReference type="Proteomes" id="UP000266861"/>
    </source>
</evidence>
<name>A0A397HF44_9GLOM</name>
<comment type="caution">
    <text evidence="1">The sequence shown here is derived from an EMBL/GenBank/DDBJ whole genome shotgun (WGS) entry which is preliminary data.</text>
</comment>
<dbReference type="OrthoDB" id="2425836at2759"/>
<organism evidence="1 2">
    <name type="scientific">Diversispora epigaea</name>
    <dbReference type="NCBI Taxonomy" id="1348612"/>
    <lineage>
        <taxon>Eukaryota</taxon>
        <taxon>Fungi</taxon>
        <taxon>Fungi incertae sedis</taxon>
        <taxon>Mucoromycota</taxon>
        <taxon>Glomeromycotina</taxon>
        <taxon>Glomeromycetes</taxon>
        <taxon>Diversisporales</taxon>
        <taxon>Diversisporaceae</taxon>
        <taxon>Diversispora</taxon>
    </lineage>
</organism>
<dbReference type="Proteomes" id="UP000266861">
    <property type="component" value="Unassembled WGS sequence"/>
</dbReference>
<reference evidence="1 2" key="1">
    <citation type="submission" date="2018-08" db="EMBL/GenBank/DDBJ databases">
        <title>Genome and evolution of the arbuscular mycorrhizal fungus Diversispora epigaea (formerly Glomus versiforme) and its bacterial endosymbionts.</title>
        <authorList>
            <person name="Sun X."/>
            <person name="Fei Z."/>
            <person name="Harrison M."/>
        </authorList>
    </citation>
    <scope>NUCLEOTIDE SEQUENCE [LARGE SCALE GENOMIC DNA]</scope>
    <source>
        <strain evidence="1 2">IT104</strain>
    </source>
</reference>
<evidence type="ECO:0000313" key="1">
    <source>
        <dbReference type="EMBL" id="RHZ61725.1"/>
    </source>
</evidence>
<gene>
    <name evidence="1" type="ORF">Glove_346g36</name>
</gene>
<dbReference type="AlphaFoldDB" id="A0A397HF44"/>
<keyword evidence="2" id="KW-1185">Reference proteome</keyword>
<sequence>MTKEIQKIMQNIGIEKFIAIETDHGANLRIILENHPQVITNKNIFTLLQNEELIKLDAKINQIQSGNQWKFIIISNYNCHLEEFINSFGLKQTALNKIYETIPILWHDLGNNKESCLNLLMEMRSWKRKIKKSIFCNKNLSEDELHKSIDKSVVTYDIFENEILERSENLEQENLNESKENTEDENISTILNINQFTVPEFLSTGNSLFESITNRSNINEKK</sequence>
<dbReference type="EMBL" id="PQFF01000316">
    <property type="protein sequence ID" value="RHZ61725.1"/>
    <property type="molecule type" value="Genomic_DNA"/>
</dbReference>
<accession>A0A397HF44</accession>
<protein>
    <submittedName>
        <fullName evidence="1">Uncharacterized protein</fullName>
    </submittedName>
</protein>